<protein>
    <recommendedName>
        <fullName evidence="3">Endonuclease/exonuclease/phosphatase domain-containing protein</fullName>
    </recommendedName>
</protein>
<dbReference type="Proteomes" id="UP000807342">
    <property type="component" value="Unassembled WGS sequence"/>
</dbReference>
<evidence type="ECO:0008006" key="3">
    <source>
        <dbReference type="Google" id="ProtNLM"/>
    </source>
</evidence>
<dbReference type="EMBL" id="MU153052">
    <property type="protein sequence ID" value="KAF9439981.1"/>
    <property type="molecule type" value="Genomic_DNA"/>
</dbReference>
<organism evidence="1 2">
    <name type="scientific">Macrolepiota fuliginosa MF-IS2</name>
    <dbReference type="NCBI Taxonomy" id="1400762"/>
    <lineage>
        <taxon>Eukaryota</taxon>
        <taxon>Fungi</taxon>
        <taxon>Dikarya</taxon>
        <taxon>Basidiomycota</taxon>
        <taxon>Agaricomycotina</taxon>
        <taxon>Agaricomycetes</taxon>
        <taxon>Agaricomycetidae</taxon>
        <taxon>Agaricales</taxon>
        <taxon>Agaricineae</taxon>
        <taxon>Agaricaceae</taxon>
        <taxon>Macrolepiota</taxon>
    </lineage>
</organism>
<evidence type="ECO:0000313" key="2">
    <source>
        <dbReference type="Proteomes" id="UP000807342"/>
    </source>
</evidence>
<dbReference type="AlphaFoldDB" id="A0A9P5WZ52"/>
<sequence>MSSRTISGVHIYSQNICKNNFSMSVLLERLKDSINIIFLQEPPWSCVRSAPSTVSLEGDDVIGAPKHPDWVCMVHLPCPGEQHPRVMAYVHS</sequence>
<comment type="caution">
    <text evidence="1">The sequence shown here is derived from an EMBL/GenBank/DDBJ whole genome shotgun (WGS) entry which is preliminary data.</text>
</comment>
<reference evidence="1" key="1">
    <citation type="submission" date="2020-11" db="EMBL/GenBank/DDBJ databases">
        <authorList>
            <consortium name="DOE Joint Genome Institute"/>
            <person name="Ahrendt S."/>
            <person name="Riley R."/>
            <person name="Andreopoulos W."/>
            <person name="Labutti K."/>
            <person name="Pangilinan J."/>
            <person name="Ruiz-Duenas F.J."/>
            <person name="Barrasa J.M."/>
            <person name="Sanchez-Garcia M."/>
            <person name="Camarero S."/>
            <person name="Miyauchi S."/>
            <person name="Serrano A."/>
            <person name="Linde D."/>
            <person name="Babiker R."/>
            <person name="Drula E."/>
            <person name="Ayuso-Fernandez I."/>
            <person name="Pacheco R."/>
            <person name="Padilla G."/>
            <person name="Ferreira P."/>
            <person name="Barriuso J."/>
            <person name="Kellner H."/>
            <person name="Castanera R."/>
            <person name="Alfaro M."/>
            <person name="Ramirez L."/>
            <person name="Pisabarro A.G."/>
            <person name="Kuo A."/>
            <person name="Tritt A."/>
            <person name="Lipzen A."/>
            <person name="He G."/>
            <person name="Yan M."/>
            <person name="Ng V."/>
            <person name="Cullen D."/>
            <person name="Martin F."/>
            <person name="Rosso M.-N."/>
            <person name="Henrissat B."/>
            <person name="Hibbett D."/>
            <person name="Martinez A.T."/>
            <person name="Grigoriev I.V."/>
        </authorList>
    </citation>
    <scope>NUCLEOTIDE SEQUENCE</scope>
    <source>
        <strain evidence="1">MF-IS2</strain>
    </source>
</reference>
<accession>A0A9P5WZ52</accession>
<gene>
    <name evidence="1" type="ORF">P691DRAFT_689111</name>
</gene>
<dbReference type="OrthoDB" id="3070505at2759"/>
<keyword evidence="2" id="KW-1185">Reference proteome</keyword>
<name>A0A9P5WZ52_9AGAR</name>
<evidence type="ECO:0000313" key="1">
    <source>
        <dbReference type="EMBL" id="KAF9439981.1"/>
    </source>
</evidence>
<proteinExistence type="predicted"/>